<evidence type="ECO:0000313" key="1">
    <source>
        <dbReference type="EMBL" id="MCB5195687.1"/>
    </source>
</evidence>
<sequence length="90" mass="10895">MQQSNTPNTPNTNQYVRPAHIPPHIQLVHWPKYFDWPSVAALRDLVFHAQRRNFEHVISRPMGRILIDVEQFFEWQKNNQYQRRSRVTSK</sequence>
<reference evidence="1 2" key="1">
    <citation type="submission" date="2021-10" db="EMBL/GenBank/DDBJ databases">
        <authorList>
            <person name="Chen M."/>
        </authorList>
    </citation>
    <scope>NUCLEOTIDE SEQUENCE [LARGE SCALE GENOMIC DNA]</scope>
    <source>
        <strain evidence="1 2">H3-26</strain>
    </source>
</reference>
<organism evidence="1 2">
    <name type="scientific">Deefgea salmonis</name>
    <dbReference type="NCBI Taxonomy" id="2875502"/>
    <lineage>
        <taxon>Bacteria</taxon>
        <taxon>Pseudomonadati</taxon>
        <taxon>Pseudomonadota</taxon>
        <taxon>Betaproteobacteria</taxon>
        <taxon>Neisseriales</taxon>
        <taxon>Chitinibacteraceae</taxon>
        <taxon>Deefgea</taxon>
    </lineage>
</organism>
<dbReference type="RefSeq" id="WP_226763477.1">
    <property type="nucleotide sequence ID" value="NZ_JAJAWG010000002.1"/>
</dbReference>
<comment type="caution">
    <text evidence="1">The sequence shown here is derived from an EMBL/GenBank/DDBJ whole genome shotgun (WGS) entry which is preliminary data.</text>
</comment>
<accession>A0ABS8BIZ0</accession>
<keyword evidence="2" id="KW-1185">Reference proteome</keyword>
<dbReference type="EMBL" id="JAJAWG010000002">
    <property type="protein sequence ID" value="MCB5195687.1"/>
    <property type="molecule type" value="Genomic_DNA"/>
</dbReference>
<protein>
    <submittedName>
        <fullName evidence="1">Uncharacterized protein</fullName>
    </submittedName>
</protein>
<dbReference type="Proteomes" id="UP001198034">
    <property type="component" value="Unassembled WGS sequence"/>
</dbReference>
<proteinExistence type="predicted"/>
<gene>
    <name evidence="1" type="ORF">LG219_05220</name>
</gene>
<evidence type="ECO:0000313" key="2">
    <source>
        <dbReference type="Proteomes" id="UP001198034"/>
    </source>
</evidence>
<name>A0ABS8BIZ0_9NEIS</name>